<dbReference type="EMBL" id="JAMZEB010000002">
    <property type="protein sequence ID" value="MCP2356997.1"/>
    <property type="molecule type" value="Genomic_DNA"/>
</dbReference>
<protein>
    <submittedName>
        <fullName evidence="1">HEXXH motif-containing protein</fullName>
    </submittedName>
</protein>
<accession>A0A9X2GG10</accession>
<keyword evidence="2" id="KW-1185">Reference proteome</keyword>
<comment type="caution">
    <text evidence="1">The sequence shown here is derived from an EMBL/GenBank/DDBJ whole genome shotgun (WGS) entry which is preliminary data.</text>
</comment>
<dbReference type="NCBIfam" id="TIGR04267">
    <property type="entry name" value="mod_HExxH"/>
    <property type="match status" value="1"/>
</dbReference>
<dbReference type="AlphaFoldDB" id="A0A9X2GG10"/>
<evidence type="ECO:0000313" key="2">
    <source>
        <dbReference type="Proteomes" id="UP001139648"/>
    </source>
</evidence>
<proteinExistence type="predicted"/>
<dbReference type="RefSeq" id="WP_253744147.1">
    <property type="nucleotide sequence ID" value="NZ_BAABKA010000090.1"/>
</dbReference>
<dbReference type="InterPro" id="IPR026337">
    <property type="entry name" value="AKG_HExxH"/>
</dbReference>
<dbReference type="Proteomes" id="UP001139648">
    <property type="component" value="Unassembled WGS sequence"/>
</dbReference>
<reference evidence="1" key="1">
    <citation type="submission" date="2022-06" db="EMBL/GenBank/DDBJ databases">
        <title>Sequencing the genomes of 1000 actinobacteria strains.</title>
        <authorList>
            <person name="Klenk H.-P."/>
        </authorList>
    </citation>
    <scope>NUCLEOTIDE SEQUENCE</scope>
    <source>
        <strain evidence="1">DSM 46694</strain>
    </source>
</reference>
<organism evidence="1 2">
    <name type="scientific">Nonomuraea thailandensis</name>
    <dbReference type="NCBI Taxonomy" id="1188745"/>
    <lineage>
        <taxon>Bacteria</taxon>
        <taxon>Bacillati</taxon>
        <taxon>Actinomycetota</taxon>
        <taxon>Actinomycetes</taxon>
        <taxon>Streptosporangiales</taxon>
        <taxon>Streptosporangiaceae</taxon>
        <taxon>Nonomuraea</taxon>
    </lineage>
</organism>
<evidence type="ECO:0000313" key="1">
    <source>
        <dbReference type="EMBL" id="MCP2356997.1"/>
    </source>
</evidence>
<gene>
    <name evidence="1" type="ORF">HD597_004017</name>
</gene>
<name>A0A9X2GG10_9ACTN</name>
<sequence>MLAAAEFSKQLLLFRGIAEAVDDLPSCDQKSVAAEGYAALIESGRDHYGCVKSVLGYPSVGLWGHATLDALRSGDPRKGRPERLAVLALAAARRARTELTLATLTERDTLAVPSYGVYDVPGAADRTPYVLRARDGALTFTGGLVPGRRHIRNLALGEGAWEVRFDDTDATGFPFQPGQRATVQPRDFGTWQSRLREGADLLSAHHPAAAAEVFAAIKVLTPVKSRVGGHASASCRAAFGCVALSLPQDGTQAAETFVHETQHLKLNALMTMFTLVRPGAHGLFYAPWRPDPRPFLSLFHGAYAHLGIALFWRHEWQRTGSLIAAARFARWREVTFVVTQQLLAAGGCTPLGRTFAEGMLRTLEGLREDKTPATARTWALGKARLHHSAWRKANG</sequence>